<evidence type="ECO:0000313" key="1">
    <source>
        <dbReference type="EMBL" id="AIW55108.1"/>
    </source>
</evidence>
<dbReference type="AlphaFoldDB" id="A0A0A0UV07"/>
<organism evidence="1">
    <name type="scientific">Bifidobacterium breve</name>
    <dbReference type="NCBI Taxonomy" id="1685"/>
    <lineage>
        <taxon>Bacteria</taxon>
        <taxon>Bacillati</taxon>
        <taxon>Actinomycetota</taxon>
        <taxon>Actinomycetes</taxon>
        <taxon>Bifidobacteriales</taxon>
        <taxon>Bifidobacteriaceae</taxon>
        <taxon>Bifidobacterium</taxon>
    </lineage>
</organism>
<keyword evidence="1" id="KW-0614">Plasmid</keyword>
<dbReference type="RefSeq" id="WP_052791088.1">
    <property type="nucleotide sequence ID" value="NZ_JAWWYB010000005.1"/>
</dbReference>
<name>A0A0A0UV07_BIFBR</name>
<geneLocation type="plasmid" evidence="1">
    <name>megaplasmid pMP7017</name>
</geneLocation>
<sequence>MESGADWIPSQAEWEAIGSAMTEYPDLFDELGFDMRGIPDADPQMVSQEIQSMSVYDPAAYRVLQQAAEINGGSLDPQTWADTLDQIADEQAKK</sequence>
<accession>A0A0A0UV07</accession>
<gene>
    <name evidence="1" type="ORF">B7017_p0055</name>
</gene>
<reference evidence="1" key="1">
    <citation type="journal article" date="2015" name="Appl. Environ. Microbiol.">
        <title>Discovery of a conjugative megaplasmid in Bifidobacterium breve.</title>
        <authorList>
            <person name="Bottacini F."/>
            <person name="O'Connell Motherway M."/>
            <person name="Casey E."/>
            <person name="McDonnell B."/>
            <person name="Mahony J."/>
            <person name="Ventura M."/>
            <person name="van Sinderen D."/>
        </authorList>
    </citation>
    <scope>NUCLEOTIDE SEQUENCE</scope>
    <source>
        <strain evidence="1">JCM 7017</strain>
        <plasmid evidence="1">megaplasmid pMP7017</plasmid>
    </source>
</reference>
<dbReference type="EMBL" id="KM406416">
    <property type="protein sequence ID" value="AIW55108.1"/>
    <property type="molecule type" value="Genomic_DNA"/>
</dbReference>
<proteinExistence type="predicted"/>
<protein>
    <submittedName>
        <fullName evidence="1">REX family transcriptional regulator</fullName>
    </submittedName>
</protein>